<evidence type="ECO:0000313" key="2">
    <source>
        <dbReference type="Proteomes" id="UP001221898"/>
    </source>
</evidence>
<organism evidence="1 2">
    <name type="scientific">Aldrovandia affinis</name>
    <dbReference type="NCBI Taxonomy" id="143900"/>
    <lineage>
        <taxon>Eukaryota</taxon>
        <taxon>Metazoa</taxon>
        <taxon>Chordata</taxon>
        <taxon>Craniata</taxon>
        <taxon>Vertebrata</taxon>
        <taxon>Euteleostomi</taxon>
        <taxon>Actinopterygii</taxon>
        <taxon>Neopterygii</taxon>
        <taxon>Teleostei</taxon>
        <taxon>Notacanthiformes</taxon>
        <taxon>Halosauridae</taxon>
        <taxon>Aldrovandia</taxon>
    </lineage>
</organism>
<evidence type="ECO:0000313" key="1">
    <source>
        <dbReference type="EMBL" id="KAJ8408210.1"/>
    </source>
</evidence>
<gene>
    <name evidence="1" type="ORF">AAFF_G00264380</name>
</gene>
<dbReference type="EMBL" id="JAINUG010000036">
    <property type="protein sequence ID" value="KAJ8408210.1"/>
    <property type="molecule type" value="Genomic_DNA"/>
</dbReference>
<dbReference type="AlphaFoldDB" id="A0AAD7WTA2"/>
<name>A0AAD7WTA2_9TELE</name>
<keyword evidence="2" id="KW-1185">Reference proteome</keyword>
<dbReference type="Proteomes" id="UP001221898">
    <property type="component" value="Unassembled WGS sequence"/>
</dbReference>
<reference evidence="1" key="1">
    <citation type="journal article" date="2023" name="Science">
        <title>Genome structures resolve the early diversification of teleost fishes.</title>
        <authorList>
            <person name="Parey E."/>
            <person name="Louis A."/>
            <person name="Montfort J."/>
            <person name="Bouchez O."/>
            <person name="Roques C."/>
            <person name="Iampietro C."/>
            <person name="Lluch J."/>
            <person name="Castinel A."/>
            <person name="Donnadieu C."/>
            <person name="Desvignes T."/>
            <person name="Floi Bucao C."/>
            <person name="Jouanno E."/>
            <person name="Wen M."/>
            <person name="Mejri S."/>
            <person name="Dirks R."/>
            <person name="Jansen H."/>
            <person name="Henkel C."/>
            <person name="Chen W.J."/>
            <person name="Zahm M."/>
            <person name="Cabau C."/>
            <person name="Klopp C."/>
            <person name="Thompson A.W."/>
            <person name="Robinson-Rechavi M."/>
            <person name="Braasch I."/>
            <person name="Lecointre G."/>
            <person name="Bobe J."/>
            <person name="Postlethwait J.H."/>
            <person name="Berthelot C."/>
            <person name="Roest Crollius H."/>
            <person name="Guiguen Y."/>
        </authorList>
    </citation>
    <scope>NUCLEOTIDE SEQUENCE</scope>
    <source>
        <strain evidence="1">NC1722</strain>
    </source>
</reference>
<accession>A0AAD7WTA2</accession>
<protein>
    <submittedName>
        <fullName evidence="1">Uncharacterized protein</fullName>
    </submittedName>
</protein>
<proteinExistence type="predicted"/>
<sequence>MQTVGLIQALEQCLNRMQTMGLIRALEQCLNRMQTMGLIQTLEQCLNSMETMEPILTLEAQCSGILQLNIEGLKLNAVHRRWDALGKRPPGTVVDRGKLCGLRGAGEMELRKY</sequence>
<comment type="caution">
    <text evidence="1">The sequence shown here is derived from an EMBL/GenBank/DDBJ whole genome shotgun (WGS) entry which is preliminary data.</text>
</comment>